<feature type="transmembrane region" description="Helical" evidence="6">
    <location>
        <begin position="237"/>
        <end position="256"/>
    </location>
</feature>
<dbReference type="PANTHER" id="PTHR23502:SF38">
    <property type="entry name" value="POLYAMINE TRANSPORTER 4"/>
    <property type="match status" value="1"/>
</dbReference>
<sequence>MQTSTFTQPEMAQTTTSIIIQPLPHPHPHPHPPATKEEEEETQHEDSHNPGHDISRLNAAYDWTGPNDPDNPRNFSPAMRVFSTVTITMLAMIGTVAGSIYAPAQDDVAAHFGTSRTAAVLPLSLYNLGLAFGPLVGAPLSETYGRKAVFLISTPIFILFMLGSGFAGSITGLMACRFFAGMFASPLINNAPATLLDFTPARYRGVSLGAYYAVPSFGAGLGPLIGGYVVLALDWRWTQWIAVMLTVGCYVPVWFTRETYKKVIIKRRAIRLGLQDSASQRTSPGRAFRYFATTLVQRPLHMLFTEPIVTLVSVYNGFLFGLLYTFVVSVPWIFEHYYGFGERARPLSYLGIMLGTLSAAVPLVVIDLRYYQKKLTAWQSTHEDDEPLPSENRLIPAMIGSVMLPPCLFIVGWTVHFDAPWIIPLIFQGAVMLSSLLIYAGANLFMLDAYGPLYGASASGAMMLSRYTLSAAFPLFALQMYERLGAGWATSVLGFVTLVMAPIPWCFRIYGERLRKRSRYESST</sequence>
<evidence type="ECO:0000256" key="3">
    <source>
        <dbReference type="ARBA" id="ARBA00022989"/>
    </source>
</evidence>
<keyword evidence="2 6" id="KW-0812">Transmembrane</keyword>
<feature type="transmembrane region" description="Helical" evidence="6">
    <location>
        <begin position="488"/>
        <end position="510"/>
    </location>
</feature>
<dbReference type="InterPro" id="IPR036259">
    <property type="entry name" value="MFS_trans_sf"/>
</dbReference>
<evidence type="ECO:0000256" key="2">
    <source>
        <dbReference type="ARBA" id="ARBA00022692"/>
    </source>
</evidence>
<feature type="domain" description="Major facilitator superfamily (MFS) profile" evidence="7">
    <location>
        <begin position="83"/>
        <end position="524"/>
    </location>
</feature>
<evidence type="ECO:0000313" key="9">
    <source>
        <dbReference type="Proteomes" id="UP001338125"/>
    </source>
</evidence>
<dbReference type="Proteomes" id="UP001338125">
    <property type="component" value="Unassembled WGS sequence"/>
</dbReference>
<feature type="transmembrane region" description="Helical" evidence="6">
    <location>
        <begin position="210"/>
        <end position="231"/>
    </location>
</feature>
<feature type="transmembrane region" description="Helical" evidence="6">
    <location>
        <begin position="178"/>
        <end position="198"/>
    </location>
</feature>
<feature type="transmembrane region" description="Helical" evidence="6">
    <location>
        <begin position="148"/>
        <end position="172"/>
    </location>
</feature>
<evidence type="ECO:0000313" key="8">
    <source>
        <dbReference type="EMBL" id="KAK5996912.1"/>
    </source>
</evidence>
<reference evidence="8 9" key="1">
    <citation type="submission" date="2024-01" db="EMBL/GenBank/DDBJ databases">
        <title>Complete genome of Cladobotryum mycophilum ATHUM6906.</title>
        <authorList>
            <person name="Christinaki A.C."/>
            <person name="Myridakis A.I."/>
            <person name="Kouvelis V.N."/>
        </authorList>
    </citation>
    <scope>NUCLEOTIDE SEQUENCE [LARGE SCALE GENOMIC DNA]</scope>
    <source>
        <strain evidence="8 9">ATHUM6906</strain>
    </source>
</reference>
<feature type="transmembrane region" description="Helical" evidence="6">
    <location>
        <begin position="116"/>
        <end position="136"/>
    </location>
</feature>
<protein>
    <submittedName>
        <fullName evidence="8">Polyamine transporter 4</fullName>
    </submittedName>
</protein>
<keyword evidence="4 6" id="KW-0472">Membrane</keyword>
<evidence type="ECO:0000256" key="6">
    <source>
        <dbReference type="SAM" id="Phobius"/>
    </source>
</evidence>
<dbReference type="SUPFAM" id="SSF103473">
    <property type="entry name" value="MFS general substrate transporter"/>
    <property type="match status" value="1"/>
</dbReference>
<feature type="transmembrane region" description="Helical" evidence="6">
    <location>
        <begin position="308"/>
        <end position="334"/>
    </location>
</feature>
<dbReference type="InterPro" id="IPR011701">
    <property type="entry name" value="MFS"/>
</dbReference>
<dbReference type="PROSITE" id="PS50850">
    <property type="entry name" value="MFS"/>
    <property type="match status" value="1"/>
</dbReference>
<proteinExistence type="predicted"/>
<accession>A0ABR0SXP0</accession>
<feature type="transmembrane region" description="Helical" evidence="6">
    <location>
        <begin position="453"/>
        <end position="476"/>
    </location>
</feature>
<dbReference type="Pfam" id="PF07690">
    <property type="entry name" value="MFS_1"/>
    <property type="match status" value="1"/>
</dbReference>
<gene>
    <name evidence="8" type="ORF">PT974_02259</name>
</gene>
<dbReference type="CDD" id="cd17323">
    <property type="entry name" value="MFS_Tpo1_MDR_like"/>
    <property type="match status" value="1"/>
</dbReference>
<feature type="transmembrane region" description="Helical" evidence="6">
    <location>
        <begin position="421"/>
        <end position="441"/>
    </location>
</feature>
<evidence type="ECO:0000256" key="4">
    <source>
        <dbReference type="ARBA" id="ARBA00023136"/>
    </source>
</evidence>
<feature type="region of interest" description="Disordered" evidence="5">
    <location>
        <begin position="21"/>
        <end position="55"/>
    </location>
</feature>
<name>A0ABR0SXP0_9HYPO</name>
<dbReference type="InterPro" id="IPR020846">
    <property type="entry name" value="MFS_dom"/>
</dbReference>
<organism evidence="8 9">
    <name type="scientific">Cladobotryum mycophilum</name>
    <dbReference type="NCBI Taxonomy" id="491253"/>
    <lineage>
        <taxon>Eukaryota</taxon>
        <taxon>Fungi</taxon>
        <taxon>Dikarya</taxon>
        <taxon>Ascomycota</taxon>
        <taxon>Pezizomycotina</taxon>
        <taxon>Sordariomycetes</taxon>
        <taxon>Hypocreomycetidae</taxon>
        <taxon>Hypocreales</taxon>
        <taxon>Hypocreaceae</taxon>
        <taxon>Cladobotryum</taxon>
    </lineage>
</organism>
<keyword evidence="9" id="KW-1185">Reference proteome</keyword>
<feature type="transmembrane region" description="Helical" evidence="6">
    <location>
        <begin position="81"/>
        <end position="104"/>
    </location>
</feature>
<evidence type="ECO:0000256" key="5">
    <source>
        <dbReference type="SAM" id="MobiDB-lite"/>
    </source>
</evidence>
<keyword evidence="3 6" id="KW-1133">Transmembrane helix</keyword>
<feature type="transmembrane region" description="Helical" evidence="6">
    <location>
        <begin position="346"/>
        <end position="366"/>
    </location>
</feature>
<evidence type="ECO:0000259" key="7">
    <source>
        <dbReference type="PROSITE" id="PS50850"/>
    </source>
</evidence>
<feature type="compositionally biased region" description="Basic and acidic residues" evidence="5">
    <location>
        <begin position="44"/>
        <end position="55"/>
    </location>
</feature>
<comment type="subcellular location">
    <subcellularLocation>
        <location evidence="1">Membrane</location>
        <topology evidence="1">Multi-pass membrane protein</topology>
    </subcellularLocation>
</comment>
<dbReference type="PANTHER" id="PTHR23502">
    <property type="entry name" value="MAJOR FACILITATOR SUPERFAMILY"/>
    <property type="match status" value="1"/>
</dbReference>
<dbReference type="Gene3D" id="1.20.1250.20">
    <property type="entry name" value="MFS general substrate transporter like domains"/>
    <property type="match status" value="1"/>
</dbReference>
<dbReference type="EMBL" id="JAVFKD010000002">
    <property type="protein sequence ID" value="KAK5996912.1"/>
    <property type="molecule type" value="Genomic_DNA"/>
</dbReference>
<evidence type="ECO:0000256" key="1">
    <source>
        <dbReference type="ARBA" id="ARBA00004141"/>
    </source>
</evidence>
<feature type="transmembrane region" description="Helical" evidence="6">
    <location>
        <begin position="394"/>
        <end position="415"/>
    </location>
</feature>
<comment type="caution">
    <text evidence="8">The sequence shown here is derived from an EMBL/GenBank/DDBJ whole genome shotgun (WGS) entry which is preliminary data.</text>
</comment>